<dbReference type="InterPro" id="IPR000011">
    <property type="entry name" value="UBQ/SUMO-activ_enz_E1-like"/>
</dbReference>
<dbReference type="Gene3D" id="2.40.30.180">
    <property type="entry name" value="Ubiquitin-activating enzyme E1, FCCH domain"/>
    <property type="match status" value="1"/>
</dbReference>
<dbReference type="Gene3D" id="1.10.10.2660">
    <property type="entry name" value="Ubiquitin-activating enzyme E1, SCCH domain"/>
    <property type="match status" value="1"/>
</dbReference>
<dbReference type="Pfam" id="PF10585">
    <property type="entry name" value="UBA_E1_SCCH"/>
    <property type="match status" value="1"/>
</dbReference>
<dbReference type="FunFam" id="3.50.50.80:FF:000002">
    <property type="entry name" value="SUMO-activating enzyme subunit 2"/>
    <property type="match status" value="1"/>
</dbReference>
<dbReference type="PANTHER" id="PTHR10953:SF186">
    <property type="entry name" value="UBIQUITIN-LIKE MODIFIER-ACTIVATING ENZYME 6"/>
    <property type="match status" value="1"/>
</dbReference>
<dbReference type="NCBIfam" id="TIGR01408">
    <property type="entry name" value="Ube1"/>
    <property type="match status" value="1"/>
</dbReference>
<dbReference type="Pfam" id="PF09358">
    <property type="entry name" value="E1_UFD"/>
    <property type="match status" value="1"/>
</dbReference>
<proteinExistence type="inferred from homology"/>
<dbReference type="InterPro" id="IPR042302">
    <property type="entry name" value="E1_FCCH_sf"/>
</dbReference>
<dbReference type="GO" id="GO:0016925">
    <property type="term" value="P:protein sumoylation"/>
    <property type="evidence" value="ECO:0007669"/>
    <property type="project" value="TreeGrafter"/>
</dbReference>
<evidence type="ECO:0000256" key="2">
    <source>
        <dbReference type="ARBA" id="ARBA00005673"/>
    </source>
</evidence>
<dbReference type="GO" id="GO:0016567">
    <property type="term" value="P:protein ubiquitination"/>
    <property type="evidence" value="ECO:0007669"/>
    <property type="project" value="UniProtKB-UniPathway"/>
</dbReference>
<dbReference type="Pfam" id="PF00899">
    <property type="entry name" value="ThiF"/>
    <property type="match status" value="2"/>
</dbReference>
<evidence type="ECO:0000256" key="1">
    <source>
        <dbReference type="ARBA" id="ARBA00004906"/>
    </source>
</evidence>
<protein>
    <submittedName>
        <fullName evidence="9">Ubiquitin-like modifier-activating enzyme 6</fullName>
    </submittedName>
</protein>
<keyword evidence="10" id="KW-1185">Reference proteome</keyword>
<dbReference type="OrthoDB" id="10252231at2759"/>
<dbReference type="InterPro" id="IPR018075">
    <property type="entry name" value="UBQ-activ_enz_E1"/>
</dbReference>
<feature type="compositionally biased region" description="Basic and acidic residues" evidence="7">
    <location>
        <begin position="1"/>
        <end position="10"/>
    </location>
</feature>
<dbReference type="FunFam" id="3.50.50.80:FF:000001">
    <property type="entry name" value="ubiquitin-like modifier-activating enzyme 1"/>
    <property type="match status" value="1"/>
</dbReference>
<evidence type="ECO:0000256" key="5">
    <source>
        <dbReference type="ARBA" id="ARBA00022786"/>
    </source>
</evidence>
<feature type="compositionally biased region" description="Low complexity" evidence="7">
    <location>
        <begin position="14"/>
        <end position="27"/>
    </location>
</feature>
<evidence type="ECO:0000313" key="9">
    <source>
        <dbReference type="EMBL" id="OQV16884.1"/>
    </source>
</evidence>
<keyword evidence="5" id="KW-0833">Ubl conjugation pathway</keyword>
<dbReference type="Gene3D" id="3.40.50.720">
    <property type="entry name" value="NAD(P)-binding Rossmann-like Domain"/>
    <property type="match status" value="1"/>
</dbReference>
<dbReference type="InterPro" id="IPR018965">
    <property type="entry name" value="Ub-activating_enz_E1_C"/>
</dbReference>
<comment type="similarity">
    <text evidence="2">Belongs to the ubiquitin-activating E1 family.</text>
</comment>
<dbReference type="FunFam" id="2.40.30.180:FF:000002">
    <property type="entry name" value="Ubiquitin-activating enzyme E1 2"/>
    <property type="match status" value="1"/>
</dbReference>
<name>A0A1W0WNU7_HYPEX</name>
<dbReference type="Gene3D" id="3.50.50.80">
    <property type="entry name" value="Ubiquitin-activating enzyme E1, inactive adenylation domain, subdomain 1"/>
    <property type="match status" value="1"/>
</dbReference>
<sequence length="1072" mass="118491">MTSAERDIFKSADTPSTVSSAPSTVSSAPPPPPPTIGSLARQPSVEIDDSLYSRQRYVLGDEAMKRMHKASVLILGLGGLGVEIAKNLILGGVRKVSLWDNRIAQWTDLAGNFYITDEDVRNGVPRVDACVAKLRELNPGVTVEVVSGDPLAPEHLEQIEAHFNCVIATEIPLACRILLNNHVRTRGIPFISGDAMGIFVGAFCDFGDEFLVHDPRAEEGRELLIGHISQAVKGEVTCLEGYLHHLEEGDLVEFKDIRGMTELNGRIVPVEKVVSPLVFAIGDTTRFSEHEQGGLAKQAPKPKTMSFESLEKALRKPNLLTCDLARMNAATECHVAWLALLQFSAKYSRLPRPNDPADIAEALTLASDISKEFDMTDVDAAFLERAFAASSGQFNPLVAAMGGILAQEAMKALTGKWTPLQQWLYIDARDIHASDGTVKNDRYDGIRICVGEQTLEQLKSLNLFMVGCGAIGCEMLKNLALIGAACGPRGLLQITDDDNIEKSNLNRQFLFRPEHITKSKSEVGADRIRHINPDINIKPYMMRVSPATQKAPFTDEFFRKQDIVINALDNVEARKYVDQRCVTTCKPLLDSGTLSTKGHVQVVVPYLTESYGSQRDPVENASDSIPFCTLKQFPALMEHCIEWAREKFQSSFSQKPDSFNNFWQLNGPSAGQLLQTLQGRNHMDGIPLVHKLISAWPKNFTEVVFLARSKFEKYFNHKAQQLLTMFPEDHMLEGGVKFWTSPKRAPTALIFDRDNKLHLAFLRAACHLYGNIYGIPVTKADLAEENLRNLVLTAPVAPFMSKGEEAVIKEAPTAAAVSHTGNEAKQLVHYLQSSMARGDCATGDTMTMHPESFEKDDDSNAHIDYIYAAANLRAAMYKIDQASRLHVKRIAGRIVPAIATTTACVTGLACLELVKLAQDLDKMTLDGKHLLTERVLGRYKNTFLNLALPVIYFSEPGAAARTNLPGGISVTLWDQWTITGNPAFTMQNFIDAVKAKYNVTVSSILLGSKMVYMPFMPGHGKRLGQTFSTYLDLPDSEDYLDLSVDMETDSNMDGDGGDGDMVLWPPIRYYFR</sequence>
<organism evidence="9 10">
    <name type="scientific">Hypsibius exemplaris</name>
    <name type="common">Freshwater tardigrade</name>
    <dbReference type="NCBI Taxonomy" id="2072580"/>
    <lineage>
        <taxon>Eukaryota</taxon>
        <taxon>Metazoa</taxon>
        <taxon>Ecdysozoa</taxon>
        <taxon>Tardigrada</taxon>
        <taxon>Eutardigrada</taxon>
        <taxon>Parachela</taxon>
        <taxon>Hypsibioidea</taxon>
        <taxon>Hypsibiidae</taxon>
        <taxon>Hypsibius</taxon>
    </lineage>
</organism>
<gene>
    <name evidence="9" type="ORF">BV898_09055</name>
</gene>
<reference evidence="10" key="1">
    <citation type="submission" date="2017-01" db="EMBL/GenBank/DDBJ databases">
        <title>Comparative genomics of anhydrobiosis in the tardigrade Hypsibius dujardini.</title>
        <authorList>
            <person name="Yoshida Y."/>
            <person name="Koutsovoulos G."/>
            <person name="Laetsch D."/>
            <person name="Stevens L."/>
            <person name="Kumar S."/>
            <person name="Horikawa D."/>
            <person name="Ishino K."/>
            <person name="Komine S."/>
            <person name="Tomita M."/>
            <person name="Blaxter M."/>
            <person name="Arakawa K."/>
        </authorList>
    </citation>
    <scope>NUCLEOTIDE SEQUENCE [LARGE SCALE GENOMIC DNA]</scope>
    <source>
        <strain evidence="10">Z151</strain>
    </source>
</reference>
<feature type="region of interest" description="Disordered" evidence="7">
    <location>
        <begin position="1"/>
        <end position="40"/>
    </location>
</feature>
<dbReference type="UniPathway" id="UPA00143"/>
<dbReference type="InterPro" id="IPR000594">
    <property type="entry name" value="ThiF_NAD_FAD-bd"/>
</dbReference>
<dbReference type="InterPro" id="IPR019572">
    <property type="entry name" value="UBA_E1_SCCH"/>
</dbReference>
<dbReference type="GO" id="GO:0005737">
    <property type="term" value="C:cytoplasm"/>
    <property type="evidence" value="ECO:0007669"/>
    <property type="project" value="TreeGrafter"/>
</dbReference>
<dbReference type="InterPro" id="IPR045886">
    <property type="entry name" value="ThiF/MoeB/HesA"/>
</dbReference>
<comment type="caution">
    <text evidence="9">The sequence shown here is derived from an EMBL/GenBank/DDBJ whole genome shotgun (WGS) entry which is preliminary data.</text>
</comment>
<dbReference type="SMART" id="SM00985">
    <property type="entry name" value="UBA_e1_C"/>
    <property type="match status" value="1"/>
</dbReference>
<dbReference type="EMBL" id="MTYJ01000069">
    <property type="protein sequence ID" value="OQV16884.1"/>
    <property type="molecule type" value="Genomic_DNA"/>
</dbReference>
<dbReference type="InterPro" id="IPR038252">
    <property type="entry name" value="UBA_E1_C_sf"/>
</dbReference>
<evidence type="ECO:0000256" key="3">
    <source>
        <dbReference type="ARBA" id="ARBA00022598"/>
    </source>
</evidence>
<dbReference type="GO" id="GO:0031510">
    <property type="term" value="C:SUMO activating enzyme complex"/>
    <property type="evidence" value="ECO:0007669"/>
    <property type="project" value="TreeGrafter"/>
</dbReference>
<dbReference type="PANTHER" id="PTHR10953">
    <property type="entry name" value="UBIQUITIN-ACTIVATING ENZYME E1"/>
    <property type="match status" value="1"/>
</dbReference>
<evidence type="ECO:0000313" key="10">
    <source>
        <dbReference type="Proteomes" id="UP000192578"/>
    </source>
</evidence>
<dbReference type="Gene3D" id="3.40.50.12550">
    <property type="entry name" value="Ubiquitin-activating enzyme E1, inactive adenylation domain, subdomain 2"/>
    <property type="match status" value="1"/>
</dbReference>
<evidence type="ECO:0000256" key="7">
    <source>
        <dbReference type="SAM" id="MobiDB-lite"/>
    </source>
</evidence>
<dbReference type="PRINTS" id="PR01849">
    <property type="entry name" value="UBIQUITINACT"/>
</dbReference>
<dbReference type="InterPro" id="IPR035985">
    <property type="entry name" value="Ubiquitin-activating_enz"/>
</dbReference>
<dbReference type="SUPFAM" id="SSF69572">
    <property type="entry name" value="Activating enzymes of the ubiquitin-like proteins"/>
    <property type="match status" value="2"/>
</dbReference>
<dbReference type="AlphaFoldDB" id="A0A1W0WNU7"/>
<feature type="domain" description="Ubiquitin-activating enzyme E1 C-terminal" evidence="8">
    <location>
        <begin position="939"/>
        <end position="1067"/>
    </location>
</feature>
<evidence type="ECO:0000256" key="4">
    <source>
        <dbReference type="ARBA" id="ARBA00022741"/>
    </source>
</evidence>
<dbReference type="InterPro" id="IPR042449">
    <property type="entry name" value="Ub-E1_IAD_1"/>
</dbReference>
<dbReference type="Gene3D" id="3.10.290.60">
    <property type="entry name" value="Ubiquitin-activating enzyme E1, UFD domain"/>
    <property type="match status" value="1"/>
</dbReference>
<keyword evidence="4" id="KW-0547">Nucleotide-binding</keyword>
<dbReference type="Proteomes" id="UP000192578">
    <property type="component" value="Unassembled WGS sequence"/>
</dbReference>
<evidence type="ECO:0000259" key="8">
    <source>
        <dbReference type="SMART" id="SM00985"/>
    </source>
</evidence>
<dbReference type="InterPro" id="IPR042063">
    <property type="entry name" value="Ubi_acti_E1_SCCH"/>
</dbReference>
<comment type="pathway">
    <text evidence="1">Protein modification; protein ubiquitination.</text>
</comment>
<accession>A0A1W0WNU7</accession>
<evidence type="ECO:0000256" key="6">
    <source>
        <dbReference type="ARBA" id="ARBA00022840"/>
    </source>
</evidence>
<dbReference type="GO" id="GO:0005524">
    <property type="term" value="F:ATP binding"/>
    <property type="evidence" value="ECO:0007669"/>
    <property type="project" value="UniProtKB-KW"/>
</dbReference>
<keyword evidence="3" id="KW-0436">Ligase</keyword>
<dbReference type="GO" id="GO:0019948">
    <property type="term" value="F:SUMO activating enzyme activity"/>
    <property type="evidence" value="ECO:0007669"/>
    <property type="project" value="TreeGrafter"/>
</dbReference>
<keyword evidence="6" id="KW-0067">ATP-binding</keyword>